<protein>
    <submittedName>
        <fullName evidence="1">Uncharacterized protein</fullName>
    </submittedName>
</protein>
<evidence type="ECO:0000313" key="1">
    <source>
        <dbReference type="EMBL" id="CDH34295.1"/>
    </source>
</evidence>
<comment type="caution">
    <text evidence="1">The sequence shown here is derived from an EMBL/GenBank/DDBJ whole genome shotgun (WGS) entry which is preliminary data.</text>
</comment>
<proteinExistence type="predicted"/>
<dbReference type="EMBL" id="CBTB010000226">
    <property type="protein sequence ID" value="CDH34295.1"/>
    <property type="molecule type" value="Genomic_DNA"/>
</dbReference>
<dbReference type="Proteomes" id="UP000028480">
    <property type="component" value="Unassembled WGS sequence"/>
</dbReference>
<organism evidence="1">
    <name type="scientific">Xenorhabdus bovienii str. Intermedium</name>
    <dbReference type="NCBI Taxonomy" id="1379677"/>
    <lineage>
        <taxon>Bacteria</taxon>
        <taxon>Pseudomonadati</taxon>
        <taxon>Pseudomonadota</taxon>
        <taxon>Gammaproteobacteria</taxon>
        <taxon>Enterobacterales</taxon>
        <taxon>Morganellaceae</taxon>
        <taxon>Xenorhabdus</taxon>
    </lineage>
</organism>
<sequence>MHVGYQELVNEDDSLRFFFLAALKCVQKLFLLPEHNPSSKT</sequence>
<reference evidence="1" key="1">
    <citation type="submission" date="2013-07" db="EMBL/GenBank/DDBJ databases">
        <title>Sub-species coevolution in mutualistic symbiosis.</title>
        <authorList>
            <person name="Murfin K."/>
            <person name="Klassen J."/>
            <person name="Lee M."/>
            <person name="Forst S."/>
            <person name="Stock P."/>
            <person name="Goodrich-Blair H."/>
        </authorList>
    </citation>
    <scope>NUCLEOTIDE SEQUENCE [LARGE SCALE GENOMIC DNA]</scope>
    <source>
        <strain evidence="1">Intermedium</strain>
    </source>
</reference>
<name>A0A077QLR3_XENBV</name>
<accession>A0A077QLR3</accession>
<gene>
    <name evidence="1" type="ORF">XBI1_3010064</name>
</gene>
<dbReference type="HOGENOM" id="CLU_3278844_0_0_6"/>
<dbReference type="AlphaFoldDB" id="A0A077QLR3"/>